<dbReference type="AlphaFoldDB" id="A0A1B6F3Y4"/>
<feature type="non-terminal residue" evidence="1">
    <location>
        <position position="1"/>
    </location>
</feature>
<accession>A0A1B6F3Y4</accession>
<dbReference type="EMBL" id="GECZ01024797">
    <property type="protein sequence ID" value="JAS44972.1"/>
    <property type="molecule type" value="Transcribed_RNA"/>
</dbReference>
<sequence>WSARCSSLSSSRSRMMQISMWIRWTIIGIAFTAFSSFETATGDKSIKSGPVLSSTALGTQCEVDDDILNCHVKRGETATFVSTLNINGSDSHLGLNSLQLTLRWPKFGDVVTRAQTCIKYKGQLEINGSCAVTAMTEGNYYVGPYPVTIPSPTKRERTSLRVLALATWTDGSISQEKEIGKVKVALD</sequence>
<organism evidence="1">
    <name type="scientific">Cuerna arida</name>
    <dbReference type="NCBI Taxonomy" id="1464854"/>
    <lineage>
        <taxon>Eukaryota</taxon>
        <taxon>Metazoa</taxon>
        <taxon>Ecdysozoa</taxon>
        <taxon>Arthropoda</taxon>
        <taxon>Hexapoda</taxon>
        <taxon>Insecta</taxon>
        <taxon>Pterygota</taxon>
        <taxon>Neoptera</taxon>
        <taxon>Paraneoptera</taxon>
        <taxon>Hemiptera</taxon>
        <taxon>Auchenorrhyncha</taxon>
        <taxon>Membracoidea</taxon>
        <taxon>Cicadellidae</taxon>
        <taxon>Cicadellinae</taxon>
        <taxon>Proconiini</taxon>
        <taxon>Cuerna</taxon>
    </lineage>
</organism>
<evidence type="ECO:0000313" key="1">
    <source>
        <dbReference type="EMBL" id="JAS44972.1"/>
    </source>
</evidence>
<name>A0A1B6F3Y4_9HEMI</name>
<evidence type="ECO:0008006" key="2">
    <source>
        <dbReference type="Google" id="ProtNLM"/>
    </source>
</evidence>
<gene>
    <name evidence="1" type="ORF">g.2450</name>
</gene>
<reference evidence="1" key="1">
    <citation type="submission" date="2015-11" db="EMBL/GenBank/DDBJ databases">
        <title>De novo transcriptome assembly of four potential Pierce s Disease insect vectors from Arizona vineyards.</title>
        <authorList>
            <person name="Tassone E.E."/>
        </authorList>
    </citation>
    <scope>NUCLEOTIDE SEQUENCE</scope>
</reference>
<protein>
    <recommendedName>
        <fullName evidence="2">MD-2-related lipid-recognition domain-containing protein</fullName>
    </recommendedName>
</protein>
<proteinExistence type="predicted"/>